<dbReference type="AlphaFoldDB" id="A0A161YX55"/>
<evidence type="ECO:0000313" key="1">
    <source>
        <dbReference type="EMBL" id="KZN67486.1"/>
    </source>
</evidence>
<dbReference type="InterPro" id="IPR032710">
    <property type="entry name" value="NTF2-like_dom_sf"/>
</dbReference>
<dbReference type="RefSeq" id="WP_063380834.1">
    <property type="nucleotide sequence ID" value="NZ_AUXX01000012.1"/>
</dbReference>
<protein>
    <recommendedName>
        <fullName evidence="3">Nuclear transport factor 2 family protein</fullName>
    </recommendedName>
</protein>
<dbReference type="InterPro" id="IPR039437">
    <property type="entry name" value="FrzH/put_lumazine-bd"/>
</dbReference>
<evidence type="ECO:0000313" key="2">
    <source>
        <dbReference type="Proteomes" id="UP000076661"/>
    </source>
</evidence>
<reference evidence="1 2" key="1">
    <citation type="submission" date="2013-07" db="EMBL/GenBank/DDBJ databases">
        <title>Comparative Genomic and Metabolomic Analysis of Twelve Strains of Pseudoalteromonas luteoviolacea.</title>
        <authorList>
            <person name="Vynne N.G."/>
            <person name="Mansson M."/>
            <person name="Gram L."/>
        </authorList>
    </citation>
    <scope>NUCLEOTIDE SEQUENCE [LARGE SCALE GENOMIC DNA]</scope>
    <source>
        <strain evidence="1 2">S4060-1</strain>
    </source>
</reference>
<accession>A0A161YX55</accession>
<dbReference type="EMBL" id="AUXX01000012">
    <property type="protein sequence ID" value="KZN67486.1"/>
    <property type="molecule type" value="Genomic_DNA"/>
</dbReference>
<evidence type="ECO:0008006" key="3">
    <source>
        <dbReference type="Google" id="ProtNLM"/>
    </source>
</evidence>
<dbReference type="Proteomes" id="UP000076661">
    <property type="component" value="Unassembled WGS sequence"/>
</dbReference>
<sequence length="121" mass="14054">MHRTHLREIDEVKSVVHRYFEGLYHGDVNTLKSIVCESLELKAPNLRRTLAQWLTLVATRPTPKEQGEPFDYRILSIDIEDEQAMVKLVCPLLGRVYIDYLGLLKEQGKWLIVNKMYADIG</sequence>
<dbReference type="Pfam" id="PF12893">
    <property type="entry name" value="Lumazine_bd_2"/>
    <property type="match status" value="1"/>
</dbReference>
<dbReference type="Gene3D" id="3.10.450.50">
    <property type="match status" value="1"/>
</dbReference>
<comment type="caution">
    <text evidence="1">The sequence shown here is derived from an EMBL/GenBank/DDBJ whole genome shotgun (WGS) entry which is preliminary data.</text>
</comment>
<name>A0A161YX55_9GAMM</name>
<dbReference type="SUPFAM" id="SSF54427">
    <property type="entry name" value="NTF2-like"/>
    <property type="match status" value="1"/>
</dbReference>
<dbReference type="PATRIC" id="fig|1365257.3.peg.1922"/>
<proteinExistence type="predicted"/>
<organism evidence="1 2">
    <name type="scientific">Pseudoalteromonas luteoviolacea S4060-1</name>
    <dbReference type="NCBI Taxonomy" id="1365257"/>
    <lineage>
        <taxon>Bacteria</taxon>
        <taxon>Pseudomonadati</taxon>
        <taxon>Pseudomonadota</taxon>
        <taxon>Gammaproteobacteria</taxon>
        <taxon>Alteromonadales</taxon>
        <taxon>Pseudoalteromonadaceae</taxon>
        <taxon>Pseudoalteromonas</taxon>
    </lineage>
</organism>
<gene>
    <name evidence="1" type="ORF">N478_01680</name>
</gene>